<dbReference type="Pfam" id="PF00122">
    <property type="entry name" value="E1-E2_ATPase"/>
    <property type="match status" value="1"/>
</dbReference>
<evidence type="ECO:0000256" key="8">
    <source>
        <dbReference type="ARBA" id="ARBA00022989"/>
    </source>
</evidence>
<dbReference type="EMBL" id="CP022415">
    <property type="protein sequence ID" value="ASM71285.1"/>
    <property type="molecule type" value="Genomic_DNA"/>
</dbReference>
<evidence type="ECO:0000256" key="4">
    <source>
        <dbReference type="ARBA" id="ARBA00022723"/>
    </source>
</evidence>
<feature type="transmembrane region" description="Helical" evidence="10">
    <location>
        <begin position="412"/>
        <end position="434"/>
    </location>
</feature>
<comment type="similarity">
    <text evidence="2 10">Belongs to the cation transport ATPase (P-type) (TC 3.A.3) family. Type IB subfamily.</text>
</comment>
<dbReference type="Gene3D" id="3.40.50.1000">
    <property type="entry name" value="HAD superfamily/HAD-like"/>
    <property type="match status" value="1"/>
</dbReference>
<sequence>MCRVMTLHFDIDGMTCAGCAGRAERALAAIPGGQDARVNLATHSGQIDGVDAAVVRETLTKAGYPARTHDATLQVDNMTCGSCIGRVEAAALAVPGVLSAHANLADMTLHVTTLTGRDTSVLRRALEGAGYPATDMQTDDDTPQDHDRHNTASYRRRFLIAGALTLPVFLAEMGGHIYPPIHHLIARTIGMQTSHLLQMALTLAVLAGPGAGFFRRGIPGLLKARPDMDALVALGTSAAFVYSVVVTLMPAWLPVEARAVYFEAAAVIVTLILLGRWLEARAKGHTGDAVRKLMALAPDTAMVQRGDAYIETPLSEIVSGETLLARAGDRIATDGTVTAGSGHIDTAMLTGEPVPAFVTVGDAVSAGCINGTTPLHYTATRTGSDTMLARVVEMTREAQSARLPVQALINRVTAVFVPAVIVAATLTALVWLLAGDPTQALVAGVAVLIIACPCAMGLATPVSIMVGTGRAAELGVLFRQGDALQALQSVQVVAFDKTGTLTMGAPTLTDMAVMDGFARATLLPQVAAVEAQSEHPIARAIAVAAEGPRPAVSDITSTTGQGTSGIVEGVRLHIGNAAYMQAQGVDPAPLTARAEEWAATGATPVFVAQADRLAALIAVTDPIREGAAEAIAALKASGVTPALITGDVEATAQHVARQLGIAQVTAAVPPGGKVAALTALRDAHGPVAFVGDGINDAPALAAADVGLAVASASDIAIEAADVVLMSSNPDAVLRARAISTATLRNIRQNLVWAFGYNALLIPVAAGLLVPFGGPQLSPSLAAAAMALSSVFVVTNALRLRGQGESL</sequence>
<dbReference type="SFLD" id="SFLDG00002">
    <property type="entry name" value="C1.7:_P-type_atpase_like"/>
    <property type="match status" value="1"/>
</dbReference>
<evidence type="ECO:0000313" key="12">
    <source>
        <dbReference type="EMBL" id="ASM71285.1"/>
    </source>
</evidence>
<dbReference type="CDD" id="cd02094">
    <property type="entry name" value="P-type_ATPase_Cu-like"/>
    <property type="match status" value="1"/>
</dbReference>
<dbReference type="PANTHER" id="PTHR43520">
    <property type="entry name" value="ATP7, ISOFORM B"/>
    <property type="match status" value="1"/>
</dbReference>
<feature type="transmembrane region" description="Helical" evidence="10">
    <location>
        <begin position="259"/>
        <end position="278"/>
    </location>
</feature>
<dbReference type="PROSITE" id="PS50846">
    <property type="entry name" value="HMA_2"/>
    <property type="match status" value="2"/>
</dbReference>
<feature type="transmembrane region" description="Helical" evidence="10">
    <location>
        <begin position="230"/>
        <end position="253"/>
    </location>
</feature>
<dbReference type="Gene3D" id="2.70.150.10">
    <property type="entry name" value="Calcium-transporting ATPase, cytoplasmic transduction domain A"/>
    <property type="match status" value="1"/>
</dbReference>
<dbReference type="Pfam" id="PF00403">
    <property type="entry name" value="HMA"/>
    <property type="match status" value="2"/>
</dbReference>
<dbReference type="InterPro" id="IPR023298">
    <property type="entry name" value="ATPase_P-typ_TM_dom_sf"/>
</dbReference>
<keyword evidence="9 10" id="KW-0472">Membrane</keyword>
<feature type="transmembrane region" description="Helical" evidence="10">
    <location>
        <begin position="750"/>
        <end position="773"/>
    </location>
</feature>
<dbReference type="PROSITE" id="PS00154">
    <property type="entry name" value="ATPASE_E1_E2"/>
    <property type="match status" value="1"/>
</dbReference>
<evidence type="ECO:0000256" key="10">
    <source>
        <dbReference type="RuleBase" id="RU362081"/>
    </source>
</evidence>
<proteinExistence type="inferred from homology"/>
<gene>
    <name evidence="12" type="primary">actP</name>
    <name evidence="12" type="ORF">SULPSESMR1_00450</name>
</gene>
<feature type="domain" description="HMA" evidence="11">
    <location>
        <begin position="5"/>
        <end position="67"/>
    </location>
</feature>
<dbReference type="InterPro" id="IPR044492">
    <property type="entry name" value="P_typ_ATPase_HD_dom"/>
</dbReference>
<evidence type="ECO:0000256" key="5">
    <source>
        <dbReference type="ARBA" id="ARBA00022741"/>
    </source>
</evidence>
<dbReference type="SUPFAM" id="SSF56784">
    <property type="entry name" value="HAD-like"/>
    <property type="match status" value="1"/>
</dbReference>
<dbReference type="InterPro" id="IPR059000">
    <property type="entry name" value="ATPase_P-type_domA"/>
</dbReference>
<keyword evidence="13" id="KW-1185">Reference proteome</keyword>
<dbReference type="NCBIfam" id="TIGR01525">
    <property type="entry name" value="ATPase-IB_hvy"/>
    <property type="match status" value="1"/>
</dbReference>
<evidence type="ECO:0000313" key="13">
    <source>
        <dbReference type="Proteomes" id="UP000199754"/>
    </source>
</evidence>
<keyword evidence="8 10" id="KW-1133">Transmembrane helix</keyword>
<dbReference type="InterPro" id="IPR036412">
    <property type="entry name" value="HAD-like_sf"/>
</dbReference>
<dbReference type="PANTHER" id="PTHR43520:SF8">
    <property type="entry name" value="P-TYPE CU(+) TRANSPORTER"/>
    <property type="match status" value="1"/>
</dbReference>
<dbReference type="SUPFAM" id="SSF81665">
    <property type="entry name" value="Calcium ATPase, transmembrane domain M"/>
    <property type="match status" value="1"/>
</dbReference>
<dbReference type="InterPro" id="IPR036163">
    <property type="entry name" value="HMA_dom_sf"/>
</dbReference>
<dbReference type="Gene3D" id="3.30.70.100">
    <property type="match status" value="2"/>
</dbReference>
<dbReference type="GO" id="GO:0043682">
    <property type="term" value="F:P-type divalent copper transporter activity"/>
    <property type="evidence" value="ECO:0007669"/>
    <property type="project" value="TreeGrafter"/>
</dbReference>
<dbReference type="InterPro" id="IPR027256">
    <property type="entry name" value="P-typ_ATPase_IB"/>
</dbReference>
<evidence type="ECO:0000259" key="11">
    <source>
        <dbReference type="PROSITE" id="PS50846"/>
    </source>
</evidence>
<feature type="domain" description="HMA" evidence="11">
    <location>
        <begin position="69"/>
        <end position="134"/>
    </location>
</feature>
<dbReference type="GO" id="GO:0055070">
    <property type="term" value="P:copper ion homeostasis"/>
    <property type="evidence" value="ECO:0007669"/>
    <property type="project" value="TreeGrafter"/>
</dbReference>
<dbReference type="InterPro" id="IPR023299">
    <property type="entry name" value="ATPase_P-typ_cyto_dom_N"/>
</dbReference>
<accession>A0A221JX15</accession>
<dbReference type="KEGG" id="spse:SULPSESMR1_00450"/>
<dbReference type="SFLD" id="SFLDS00003">
    <property type="entry name" value="Haloacid_Dehalogenase"/>
    <property type="match status" value="1"/>
</dbReference>
<dbReference type="AlphaFoldDB" id="A0A221JX15"/>
<dbReference type="InterPro" id="IPR008250">
    <property type="entry name" value="ATPase_P-typ_transduc_dom_A_sf"/>
</dbReference>
<evidence type="ECO:0000256" key="7">
    <source>
        <dbReference type="ARBA" id="ARBA00022967"/>
    </source>
</evidence>
<feature type="transmembrane region" description="Helical" evidence="10">
    <location>
        <begin position="198"/>
        <end position="218"/>
    </location>
</feature>
<keyword evidence="12" id="KW-0378">Hydrolase</keyword>
<evidence type="ECO:0000256" key="1">
    <source>
        <dbReference type="ARBA" id="ARBA00004127"/>
    </source>
</evidence>
<evidence type="ECO:0000256" key="3">
    <source>
        <dbReference type="ARBA" id="ARBA00022692"/>
    </source>
</evidence>
<keyword evidence="6 10" id="KW-0067">ATP-binding</keyword>
<organism evidence="12 13">
    <name type="scientific">Pseudosulfitobacter pseudonitzschiae</name>
    <dbReference type="NCBI Taxonomy" id="1402135"/>
    <lineage>
        <taxon>Bacteria</taxon>
        <taxon>Pseudomonadati</taxon>
        <taxon>Pseudomonadota</taxon>
        <taxon>Alphaproteobacteria</taxon>
        <taxon>Rhodobacterales</taxon>
        <taxon>Roseobacteraceae</taxon>
        <taxon>Pseudosulfitobacter</taxon>
    </lineage>
</organism>
<dbReference type="SFLD" id="SFLDF00027">
    <property type="entry name" value="p-type_atpase"/>
    <property type="match status" value="1"/>
</dbReference>
<dbReference type="NCBIfam" id="TIGR01511">
    <property type="entry name" value="ATPase-IB1_Cu"/>
    <property type="match status" value="1"/>
</dbReference>
<reference evidence="12 13" key="1">
    <citation type="submission" date="2017-07" db="EMBL/GenBank/DDBJ databases">
        <title>Genome Sequence of Sulfitobacter pseudonitzschiae Strain SMR1 Isolated from a culture of the Diatom Skeletonema marinoi.</title>
        <authorList>
            <person name="Topel M."/>
            <person name="Pinder M.I.M."/>
            <person name="Johansson O.N."/>
            <person name="Kourtchenko O."/>
            <person name="Godhe A."/>
            <person name="Clarke A.K."/>
        </authorList>
    </citation>
    <scope>NUCLEOTIDE SEQUENCE [LARGE SCALE GENOMIC DNA]</scope>
    <source>
        <strain evidence="12 13">SMR1</strain>
    </source>
</reference>
<evidence type="ECO:0000256" key="6">
    <source>
        <dbReference type="ARBA" id="ARBA00022840"/>
    </source>
</evidence>
<feature type="transmembrane region" description="Helical" evidence="10">
    <location>
        <begin position="440"/>
        <end position="460"/>
    </location>
</feature>
<dbReference type="InterPro" id="IPR023214">
    <property type="entry name" value="HAD_sf"/>
</dbReference>
<evidence type="ECO:0000256" key="2">
    <source>
        <dbReference type="ARBA" id="ARBA00006024"/>
    </source>
</evidence>
<dbReference type="InterPro" id="IPR006121">
    <property type="entry name" value="HMA_dom"/>
</dbReference>
<dbReference type="GO" id="GO:0005886">
    <property type="term" value="C:plasma membrane"/>
    <property type="evidence" value="ECO:0007669"/>
    <property type="project" value="UniProtKB-SubCell"/>
</dbReference>
<keyword evidence="4 10" id="KW-0479">Metal-binding</keyword>
<dbReference type="Gene3D" id="3.40.1110.10">
    <property type="entry name" value="Calcium-transporting ATPase, cytoplasmic domain N"/>
    <property type="match status" value="1"/>
</dbReference>
<dbReference type="InterPro" id="IPR001757">
    <property type="entry name" value="P_typ_ATPase"/>
</dbReference>
<protein>
    <submittedName>
        <fullName evidence="12">Copper-transporting P-type ATPase</fullName>
        <ecNumber evidence="12">3.6.3.4</ecNumber>
    </submittedName>
</protein>
<keyword evidence="3 10" id="KW-0812">Transmembrane</keyword>
<dbReference type="EC" id="3.6.3.4" evidence="12"/>
<dbReference type="NCBIfam" id="TIGR01494">
    <property type="entry name" value="ATPase_P-type"/>
    <property type="match status" value="1"/>
</dbReference>
<dbReference type="SUPFAM" id="SSF81653">
    <property type="entry name" value="Calcium ATPase, transduction domain A"/>
    <property type="match status" value="1"/>
</dbReference>
<dbReference type="PRINTS" id="PR00119">
    <property type="entry name" value="CATATPASE"/>
</dbReference>
<keyword evidence="7" id="KW-1278">Translocase</keyword>
<name>A0A221JX15_9RHOB</name>
<keyword evidence="10" id="KW-1003">Cell membrane</keyword>
<comment type="subcellular location">
    <subcellularLocation>
        <location evidence="10">Cell membrane</location>
    </subcellularLocation>
    <subcellularLocation>
        <location evidence="1">Endomembrane system</location>
        <topology evidence="1">Multi-pass membrane protein</topology>
    </subcellularLocation>
</comment>
<feature type="transmembrane region" description="Helical" evidence="10">
    <location>
        <begin position="158"/>
        <end position="178"/>
    </location>
</feature>
<dbReference type="InterPro" id="IPR018303">
    <property type="entry name" value="ATPase_P-typ_P_site"/>
</dbReference>
<dbReference type="GO" id="GO:0016887">
    <property type="term" value="F:ATP hydrolysis activity"/>
    <property type="evidence" value="ECO:0007669"/>
    <property type="project" value="InterPro"/>
</dbReference>
<dbReference type="Pfam" id="PF00702">
    <property type="entry name" value="Hydrolase"/>
    <property type="match status" value="1"/>
</dbReference>
<feature type="transmembrane region" description="Helical" evidence="10">
    <location>
        <begin position="779"/>
        <end position="797"/>
    </location>
</feature>
<dbReference type="GO" id="GO:0005524">
    <property type="term" value="F:ATP binding"/>
    <property type="evidence" value="ECO:0007669"/>
    <property type="project" value="UniProtKB-UniRule"/>
</dbReference>
<keyword evidence="5 10" id="KW-0547">Nucleotide-binding</keyword>
<evidence type="ECO:0000256" key="9">
    <source>
        <dbReference type="ARBA" id="ARBA00023136"/>
    </source>
</evidence>
<dbReference type="SUPFAM" id="SSF55008">
    <property type="entry name" value="HMA, heavy metal-associated domain"/>
    <property type="match status" value="2"/>
</dbReference>
<dbReference type="GO" id="GO:0005507">
    <property type="term" value="F:copper ion binding"/>
    <property type="evidence" value="ECO:0007669"/>
    <property type="project" value="TreeGrafter"/>
</dbReference>
<dbReference type="CDD" id="cd00371">
    <property type="entry name" value="HMA"/>
    <property type="match status" value="2"/>
</dbReference>
<dbReference type="Proteomes" id="UP000199754">
    <property type="component" value="Chromosome"/>
</dbReference>
<dbReference type="GO" id="GO:0012505">
    <property type="term" value="C:endomembrane system"/>
    <property type="evidence" value="ECO:0007669"/>
    <property type="project" value="UniProtKB-SubCell"/>
</dbReference>